<keyword evidence="2" id="KW-1185">Reference proteome</keyword>
<gene>
    <name evidence="1" type="ORF">OLEA9_A062974</name>
</gene>
<reference evidence="1 2" key="1">
    <citation type="submission" date="2019-12" db="EMBL/GenBank/DDBJ databases">
        <authorList>
            <person name="Alioto T."/>
            <person name="Alioto T."/>
            <person name="Gomez Garrido J."/>
        </authorList>
    </citation>
    <scope>NUCLEOTIDE SEQUENCE [LARGE SCALE GENOMIC DNA]</scope>
</reference>
<evidence type="ECO:0000313" key="2">
    <source>
        <dbReference type="Proteomes" id="UP000594638"/>
    </source>
</evidence>
<name>A0A8S0SXC1_OLEEU</name>
<dbReference type="AlphaFoldDB" id="A0A8S0SXC1"/>
<dbReference type="Proteomes" id="UP000594638">
    <property type="component" value="Unassembled WGS sequence"/>
</dbReference>
<proteinExistence type="predicted"/>
<dbReference type="EMBL" id="CACTIH010005525">
    <property type="protein sequence ID" value="CAA2996415.1"/>
    <property type="molecule type" value="Genomic_DNA"/>
</dbReference>
<comment type="caution">
    <text evidence="1">The sequence shown here is derived from an EMBL/GenBank/DDBJ whole genome shotgun (WGS) entry which is preliminary data.</text>
</comment>
<protein>
    <submittedName>
        <fullName evidence="1">Uncharacterized protein</fullName>
    </submittedName>
</protein>
<evidence type="ECO:0000313" key="1">
    <source>
        <dbReference type="EMBL" id="CAA2996415.1"/>
    </source>
</evidence>
<accession>A0A8S0SXC1</accession>
<sequence length="86" mass="9993">VQDVLPWARLRRPSQKLNHTDARERMVKSGDAARMLFRVKITVIRTCIEGPKGWFWIQNWLTEHGLLLRVVALLRPYQKSPIAAST</sequence>
<organism evidence="1 2">
    <name type="scientific">Olea europaea subsp. europaea</name>
    <dbReference type="NCBI Taxonomy" id="158383"/>
    <lineage>
        <taxon>Eukaryota</taxon>
        <taxon>Viridiplantae</taxon>
        <taxon>Streptophyta</taxon>
        <taxon>Embryophyta</taxon>
        <taxon>Tracheophyta</taxon>
        <taxon>Spermatophyta</taxon>
        <taxon>Magnoliopsida</taxon>
        <taxon>eudicotyledons</taxon>
        <taxon>Gunneridae</taxon>
        <taxon>Pentapetalae</taxon>
        <taxon>asterids</taxon>
        <taxon>lamiids</taxon>
        <taxon>Lamiales</taxon>
        <taxon>Oleaceae</taxon>
        <taxon>Oleeae</taxon>
        <taxon>Olea</taxon>
    </lineage>
</organism>
<feature type="non-terminal residue" evidence="1">
    <location>
        <position position="1"/>
    </location>
</feature>
<dbReference type="Gramene" id="OE9A062974T1">
    <property type="protein sequence ID" value="OE9A062974C1"/>
    <property type="gene ID" value="OE9A062974"/>
</dbReference>